<dbReference type="AlphaFoldDB" id="A0A067FD04"/>
<dbReference type="EMBL" id="KK784909">
    <property type="protein sequence ID" value="KDO64040.1"/>
    <property type="molecule type" value="Genomic_DNA"/>
</dbReference>
<evidence type="ECO:0000313" key="2">
    <source>
        <dbReference type="Proteomes" id="UP000027120"/>
    </source>
</evidence>
<dbReference type="Proteomes" id="UP000027120">
    <property type="component" value="Unassembled WGS sequence"/>
</dbReference>
<accession>A0A067FD04</accession>
<gene>
    <name evidence="1" type="ORF">CISIN_1g035219mg</name>
</gene>
<proteinExistence type="predicted"/>
<sequence>MIVGTGFPSIDSYGISIRIEPIIKELIQTTYAKIRSSFSRILESFKEILQDLNSNFLSSIGAVTPQDSML</sequence>
<reference evidence="1 2" key="1">
    <citation type="submission" date="2014-04" db="EMBL/GenBank/DDBJ databases">
        <authorList>
            <consortium name="International Citrus Genome Consortium"/>
            <person name="Gmitter F."/>
            <person name="Chen C."/>
            <person name="Farmerie W."/>
            <person name="Harkins T."/>
            <person name="Desany B."/>
            <person name="Mohiuddin M."/>
            <person name="Kodira C."/>
            <person name="Borodovsky M."/>
            <person name="Lomsadze A."/>
            <person name="Burns P."/>
            <person name="Jenkins J."/>
            <person name="Prochnik S."/>
            <person name="Shu S."/>
            <person name="Chapman J."/>
            <person name="Pitluck S."/>
            <person name="Schmutz J."/>
            <person name="Rokhsar D."/>
        </authorList>
    </citation>
    <scope>NUCLEOTIDE SEQUENCE</scope>
</reference>
<dbReference type="SMR" id="A0A067FD04"/>
<protein>
    <submittedName>
        <fullName evidence="1">Uncharacterized protein</fullName>
    </submittedName>
</protein>
<evidence type="ECO:0000313" key="1">
    <source>
        <dbReference type="EMBL" id="KDO64040.1"/>
    </source>
</evidence>
<organism evidence="1 2">
    <name type="scientific">Citrus sinensis</name>
    <name type="common">Sweet orange</name>
    <name type="synonym">Citrus aurantium var. sinensis</name>
    <dbReference type="NCBI Taxonomy" id="2711"/>
    <lineage>
        <taxon>Eukaryota</taxon>
        <taxon>Viridiplantae</taxon>
        <taxon>Streptophyta</taxon>
        <taxon>Embryophyta</taxon>
        <taxon>Tracheophyta</taxon>
        <taxon>Spermatophyta</taxon>
        <taxon>Magnoliopsida</taxon>
        <taxon>eudicotyledons</taxon>
        <taxon>Gunneridae</taxon>
        <taxon>Pentapetalae</taxon>
        <taxon>rosids</taxon>
        <taxon>malvids</taxon>
        <taxon>Sapindales</taxon>
        <taxon>Rutaceae</taxon>
        <taxon>Aurantioideae</taxon>
        <taxon>Citrus</taxon>
    </lineage>
</organism>
<keyword evidence="2" id="KW-1185">Reference proteome</keyword>
<name>A0A067FD04_CITSI</name>